<dbReference type="AlphaFoldDB" id="A0A8B0SUE2"/>
<dbReference type="RefSeq" id="WP_207249660.1">
    <property type="nucleotide sequence ID" value="NZ_JAFMPM010000006.1"/>
</dbReference>
<keyword evidence="3" id="KW-1185">Reference proteome</keyword>
<dbReference type="EMBL" id="CP072748">
    <property type="protein sequence ID" value="QTX12552.1"/>
    <property type="molecule type" value="Genomic_DNA"/>
</dbReference>
<dbReference type="Pfam" id="PF10052">
    <property type="entry name" value="DUF2288"/>
    <property type="match status" value="1"/>
</dbReference>
<sequence length="99" mass="11229">MEEELLPLKDRLNLETARITWSELERYFASGKVIHVAATLDLIEVATSIAEDNAAAVKQWMEAQQVDVLNDATTLQWVEQQPDNLWAVVLAPWVLVQAR</sequence>
<dbReference type="InterPro" id="IPR018741">
    <property type="entry name" value="DUF2288"/>
</dbReference>
<reference evidence="2" key="2">
    <citation type="submission" date="2021-04" db="EMBL/GenBank/DDBJ databases">
        <title>Complete Genome and methylome analysis of Thiothrix fructosivorans ATCC 49748.</title>
        <authorList>
            <person name="Fomenkov A."/>
            <person name="Sun L."/>
            <person name="Vincze T."/>
            <person name="Grabovich M.Y."/>
            <person name="Roberts R.J."/>
        </authorList>
    </citation>
    <scope>NUCLEOTIDE SEQUENCE</scope>
    <source>
        <strain evidence="2">ATCC 49748</strain>
    </source>
</reference>
<dbReference type="EMBL" id="JAFMPM010000006">
    <property type="protein sequence ID" value="MBO0611937.1"/>
    <property type="molecule type" value="Genomic_DNA"/>
</dbReference>
<evidence type="ECO:0000313" key="3">
    <source>
        <dbReference type="Proteomes" id="UP000664466"/>
    </source>
</evidence>
<reference evidence="1 3" key="1">
    <citation type="submission" date="2021-03" db="EMBL/GenBank/DDBJ databases">
        <title>Draft genome and methylome analysis of Thiotrix fructosivoruns ATCC 49748.</title>
        <authorList>
            <person name="Fomenkov A."/>
            <person name="Grabovich M.Y."/>
            <person name="Roberts R.J."/>
        </authorList>
    </citation>
    <scope>NUCLEOTIDE SEQUENCE [LARGE SCALE GENOMIC DNA]</scope>
    <source>
        <strain evidence="1 3">ATCC 49748</strain>
    </source>
</reference>
<name>A0A8B0SUE2_9GAMM</name>
<accession>A0A8B0SUE2</accession>
<dbReference type="Proteomes" id="UP000664466">
    <property type="component" value="Unassembled WGS sequence"/>
</dbReference>
<gene>
    <name evidence="2" type="ORF">J1836_009610</name>
    <name evidence="1" type="ORF">J1836_03215</name>
</gene>
<organism evidence="2">
    <name type="scientific">Thiothrix fructosivorans</name>
    <dbReference type="NCBI Taxonomy" id="111770"/>
    <lineage>
        <taxon>Bacteria</taxon>
        <taxon>Pseudomonadati</taxon>
        <taxon>Pseudomonadota</taxon>
        <taxon>Gammaproteobacteria</taxon>
        <taxon>Thiotrichales</taxon>
        <taxon>Thiotrichaceae</taxon>
        <taxon>Thiothrix</taxon>
    </lineage>
</organism>
<evidence type="ECO:0000313" key="1">
    <source>
        <dbReference type="EMBL" id="MBO0611937.1"/>
    </source>
</evidence>
<proteinExistence type="predicted"/>
<evidence type="ECO:0000313" key="2">
    <source>
        <dbReference type="EMBL" id="QTX12552.1"/>
    </source>
</evidence>
<protein>
    <submittedName>
        <fullName evidence="2">DUF2288 domain-containing protein</fullName>
    </submittedName>
</protein>